<dbReference type="EMBL" id="JAVDVX010000002">
    <property type="protein sequence ID" value="MDR7089431.1"/>
    <property type="molecule type" value="Genomic_DNA"/>
</dbReference>
<reference evidence="10 11" key="1">
    <citation type="submission" date="2023-07" db="EMBL/GenBank/DDBJ databases">
        <title>Sorghum-associated microbial communities from plants grown in Nebraska, USA.</title>
        <authorList>
            <person name="Schachtman D."/>
        </authorList>
    </citation>
    <scope>NUCLEOTIDE SEQUENCE [LARGE SCALE GENOMIC DNA]</scope>
    <source>
        <strain evidence="10 11">BE190</strain>
    </source>
</reference>
<dbReference type="PANTHER" id="PTHR40469:SF2">
    <property type="entry name" value="GALACTOSE-BINDING DOMAIN-LIKE SUPERFAMILY PROTEIN"/>
    <property type="match status" value="1"/>
</dbReference>
<evidence type="ECO:0000256" key="3">
    <source>
        <dbReference type="ARBA" id="ARBA00022617"/>
    </source>
</evidence>
<dbReference type="SUPFAM" id="SSF50952">
    <property type="entry name" value="Soluble quinoprotein glucose dehydrogenase"/>
    <property type="match status" value="1"/>
</dbReference>
<organism evidence="10 11">
    <name type="scientific">Cellvibrio fibrivorans</name>
    <dbReference type="NCBI Taxonomy" id="126350"/>
    <lineage>
        <taxon>Bacteria</taxon>
        <taxon>Pseudomonadati</taxon>
        <taxon>Pseudomonadota</taxon>
        <taxon>Gammaproteobacteria</taxon>
        <taxon>Cellvibrionales</taxon>
        <taxon>Cellvibrionaceae</taxon>
        <taxon>Cellvibrio</taxon>
    </lineage>
</organism>
<dbReference type="InterPro" id="IPR009056">
    <property type="entry name" value="Cyt_c-like_dom"/>
</dbReference>
<dbReference type="PANTHER" id="PTHR40469">
    <property type="entry name" value="SECRETED GLYCOSYL HYDROLASE"/>
    <property type="match status" value="1"/>
</dbReference>
<feature type="domain" description="Cytochrome c" evidence="9">
    <location>
        <begin position="893"/>
        <end position="978"/>
    </location>
</feature>
<dbReference type="SUPFAM" id="SSF52317">
    <property type="entry name" value="Class I glutamine amidotransferase-like"/>
    <property type="match status" value="1"/>
</dbReference>
<evidence type="ECO:0000256" key="6">
    <source>
        <dbReference type="ARBA" id="ARBA00023004"/>
    </source>
</evidence>
<dbReference type="PROSITE" id="PS51257">
    <property type="entry name" value="PROKAR_LIPOPROTEIN"/>
    <property type="match status" value="1"/>
</dbReference>
<gene>
    <name evidence="10" type="ORF">J2X05_001437</name>
</gene>
<keyword evidence="4 8" id="KW-0479">Metal-binding</keyword>
<dbReference type="InterPro" id="IPR035986">
    <property type="entry name" value="PKD_dom_sf"/>
</dbReference>
<dbReference type="Gene3D" id="2.60.40.10">
    <property type="entry name" value="Immunoglobulins"/>
    <property type="match status" value="1"/>
</dbReference>
<dbReference type="PROSITE" id="PS51007">
    <property type="entry name" value="CYTC"/>
    <property type="match status" value="1"/>
</dbReference>
<evidence type="ECO:0000256" key="8">
    <source>
        <dbReference type="PROSITE-ProRule" id="PRU00433"/>
    </source>
</evidence>
<proteinExistence type="predicted"/>
<keyword evidence="5" id="KW-0249">Electron transport</keyword>
<dbReference type="InterPro" id="IPR029010">
    <property type="entry name" value="ThuA-like"/>
</dbReference>
<dbReference type="Pfam" id="PF07995">
    <property type="entry name" value="GSDH"/>
    <property type="match status" value="1"/>
</dbReference>
<evidence type="ECO:0000313" key="11">
    <source>
        <dbReference type="Proteomes" id="UP001253595"/>
    </source>
</evidence>
<evidence type="ECO:0000313" key="10">
    <source>
        <dbReference type="EMBL" id="MDR7089431.1"/>
    </source>
</evidence>
<dbReference type="Pfam" id="PF00034">
    <property type="entry name" value="Cytochrom_C"/>
    <property type="match status" value="1"/>
</dbReference>
<dbReference type="InterPro" id="IPR012938">
    <property type="entry name" value="Glc/Sorbosone_DH"/>
</dbReference>
<comment type="caution">
    <text evidence="10">The sequence shown here is derived from an EMBL/GenBank/DDBJ whole genome shotgun (WGS) entry which is preliminary data.</text>
</comment>
<dbReference type="InterPro" id="IPR013783">
    <property type="entry name" value="Ig-like_fold"/>
</dbReference>
<accession>A0ABU1UW90</accession>
<dbReference type="Proteomes" id="UP001253595">
    <property type="component" value="Unassembled WGS sequence"/>
</dbReference>
<dbReference type="InterPro" id="IPR011042">
    <property type="entry name" value="6-blade_b-propeller_TolB-like"/>
</dbReference>
<name>A0ABU1UW90_9GAMM</name>
<evidence type="ECO:0000259" key="9">
    <source>
        <dbReference type="PROSITE" id="PS51007"/>
    </source>
</evidence>
<evidence type="ECO:0000256" key="1">
    <source>
        <dbReference type="ARBA" id="ARBA00021020"/>
    </source>
</evidence>
<dbReference type="Gene3D" id="2.120.10.30">
    <property type="entry name" value="TolB, C-terminal domain"/>
    <property type="match status" value="1"/>
</dbReference>
<dbReference type="Gene3D" id="3.40.50.880">
    <property type="match status" value="1"/>
</dbReference>
<dbReference type="InterPro" id="IPR011041">
    <property type="entry name" value="Quinoprot_gluc/sorb_DH_b-prop"/>
</dbReference>
<dbReference type="SUPFAM" id="SSF49299">
    <property type="entry name" value="PKD domain"/>
    <property type="match status" value="1"/>
</dbReference>
<dbReference type="SUPFAM" id="SSF46626">
    <property type="entry name" value="Cytochrome c"/>
    <property type="match status" value="1"/>
</dbReference>
<dbReference type="RefSeq" id="WP_310070542.1">
    <property type="nucleotide sequence ID" value="NZ_JAVDVX010000002.1"/>
</dbReference>
<evidence type="ECO:0000256" key="4">
    <source>
        <dbReference type="ARBA" id="ARBA00022723"/>
    </source>
</evidence>
<evidence type="ECO:0000256" key="5">
    <source>
        <dbReference type="ARBA" id="ARBA00022982"/>
    </source>
</evidence>
<evidence type="ECO:0000256" key="2">
    <source>
        <dbReference type="ARBA" id="ARBA00022448"/>
    </source>
</evidence>
<dbReference type="Pfam" id="PF06283">
    <property type="entry name" value="ThuA"/>
    <property type="match status" value="1"/>
</dbReference>
<dbReference type="InterPro" id="IPR002324">
    <property type="entry name" value="Cyt_c_ID"/>
</dbReference>
<dbReference type="PRINTS" id="PR00606">
    <property type="entry name" value="CYTCHROMECID"/>
</dbReference>
<keyword evidence="2" id="KW-0813">Transport</keyword>
<keyword evidence="3 8" id="KW-0349">Heme</keyword>
<dbReference type="Gene3D" id="1.10.760.10">
    <property type="entry name" value="Cytochrome c-like domain"/>
    <property type="match status" value="1"/>
</dbReference>
<dbReference type="InterPro" id="IPR029062">
    <property type="entry name" value="Class_I_gatase-like"/>
</dbReference>
<evidence type="ECO:0000256" key="7">
    <source>
        <dbReference type="ARBA" id="ARBA00031244"/>
    </source>
</evidence>
<keyword evidence="11" id="KW-1185">Reference proteome</keyword>
<keyword evidence="6 8" id="KW-0408">Iron</keyword>
<sequence length="1176" mass="129462">MRIFGQYTLVKTQQLLGLTFLLLLASCGQGTSDTAAPEGQPNTALPTTSASQVQSISGARILVFSKTAGWRHDSIPAGIAAFEKLANEQQFSVVATEDSAVFTDAELSQFNAIVFLNTTLNVLDENQELAMERYIQAGGGFVGIHAAADTEWEGEWFWYRNLVGAVFKDHPNTPSNVQQATVNFVDKKHASTEALPDSISVADEWYNYRDMYEFINVVAKVDESTYQGGGHGHDHPISWYHDYDGGRAFYTGMGHTSESFSDPNLLQHLLGGMTYAVGLNHRPGFKPRLDYTKSRPENNRFIKKTLVEKLDEPVKLAFFPNGDALIALRPGAFQRVDYKTGQISDAGKLVVGYDKFQEWGLVGVAVDPDFDKNQRIYAAFTVKDEAGNVAQRLSHFLWRNNQVDATTEQKVLQYPIDNNCCHTGGDLQFGNNGELFFSTGDNTNPHDQDGYAPLDFRTGMKKNDGLRGAGNTNDLRGKVLRIKPKAEGGYDIPAGNLFTDATQGRPEIYVMGARNPYSITFDKRNNMLFYGDVGPDASNDSDEKGTRGYDEINRVTAPGNFGWPLVIGQNEPYNQYDYVAKKPGDLVDVNNPVNYSPNNTGAKQLPPAQPAFIAYPYGTSDVFPEMGTGGRTALVADIYRSGDYPESVNRYPAYYDNKLFILDFMRAWVKVVSFDEQGRIQKIEPFAPQINYALPIDARFAPDGTLYVLEYGMSWFTGNPDARLARIEYVGAGNRPPVAEITLEKTQFGVPATINASANKSVDLDGDKITYAWKLHCADTACPERALGDAVELNLALDKPGKYNLELAVTDAQGAKSLFTAPLEIGNEPPVIGFSTTENQSFFWPDTKQFNYAFSVNDKEDGAVGEVENGNPLVTFTYVEPEKKSALGHQAVNLVDQGKALVDANNCLGCHKLDEKMVGPAFRDVAKKYQKDSKAIAYLVNKLGNGGAGVWGEMNMPAFSGLSEAERTALATYVLSLAEDHSPKGLALAGTFDLKSHQKNSASLKADKPYTLSGEAYIFTAKYKDKGANNFSSIEVSKQIKLIPARLDFYSVYVPTSATKEAKQDTFYNVKSIMVPASEEVSGFAFGHYDLTAVKSVKIGALFFKEPTTWLFEIRRGNAEGDVLASGTISPSKLKTYGRNSIPLKETSGFTELYINIKPEQKTAAEVRLHDISFEK</sequence>
<protein>
    <recommendedName>
        <fullName evidence="1">Cytochrome c-551</fullName>
    </recommendedName>
    <alternativeName>
        <fullName evidence="7">Cytochrome c551</fullName>
    </alternativeName>
</protein>
<dbReference type="InterPro" id="IPR036909">
    <property type="entry name" value="Cyt_c-like_dom_sf"/>
</dbReference>